<dbReference type="InterPro" id="IPR004328">
    <property type="entry name" value="BRO1_dom"/>
</dbReference>
<dbReference type="AlphaFoldDB" id="A0A1X2HFM7"/>
<feature type="compositionally biased region" description="Low complexity" evidence="2">
    <location>
        <begin position="11"/>
        <end position="27"/>
    </location>
</feature>
<evidence type="ECO:0000313" key="4">
    <source>
        <dbReference type="EMBL" id="ORY97702.1"/>
    </source>
</evidence>
<name>A0A1X2HFM7_SYNRA</name>
<dbReference type="Gene3D" id="1.20.140.50">
    <property type="entry name" value="alix/aip1 like domains"/>
    <property type="match status" value="1"/>
</dbReference>
<dbReference type="SMART" id="SM01041">
    <property type="entry name" value="BRO1"/>
    <property type="match status" value="1"/>
</dbReference>
<dbReference type="Proteomes" id="UP000242180">
    <property type="component" value="Unassembled WGS sequence"/>
</dbReference>
<dbReference type="OrthoDB" id="64867at2759"/>
<keyword evidence="5" id="KW-1185">Reference proteome</keyword>
<dbReference type="GO" id="GO:0005768">
    <property type="term" value="C:endosome"/>
    <property type="evidence" value="ECO:0007669"/>
    <property type="project" value="TreeGrafter"/>
</dbReference>
<protein>
    <submittedName>
        <fullName evidence="4">BRO1-like domain-domain-containing protein</fullName>
    </submittedName>
</protein>
<dbReference type="OMA" id="HKANECI"/>
<organism evidence="4 5">
    <name type="scientific">Syncephalastrum racemosum</name>
    <name type="common">Filamentous fungus</name>
    <dbReference type="NCBI Taxonomy" id="13706"/>
    <lineage>
        <taxon>Eukaryota</taxon>
        <taxon>Fungi</taxon>
        <taxon>Fungi incertae sedis</taxon>
        <taxon>Mucoromycota</taxon>
        <taxon>Mucoromycotina</taxon>
        <taxon>Mucoromycetes</taxon>
        <taxon>Mucorales</taxon>
        <taxon>Syncephalastraceae</taxon>
        <taxon>Syncephalastrum</taxon>
    </lineage>
</organism>
<reference evidence="4 5" key="1">
    <citation type="submission" date="2016-07" db="EMBL/GenBank/DDBJ databases">
        <title>Pervasive Adenine N6-methylation of Active Genes in Fungi.</title>
        <authorList>
            <consortium name="DOE Joint Genome Institute"/>
            <person name="Mondo S.J."/>
            <person name="Dannebaum R.O."/>
            <person name="Kuo R.C."/>
            <person name="Labutti K."/>
            <person name="Haridas S."/>
            <person name="Kuo A."/>
            <person name="Salamov A."/>
            <person name="Ahrendt S.R."/>
            <person name="Lipzen A."/>
            <person name="Sullivan W."/>
            <person name="Andreopoulos W.B."/>
            <person name="Clum A."/>
            <person name="Lindquist E."/>
            <person name="Daum C."/>
            <person name="Ramamoorthy G.K."/>
            <person name="Gryganskyi A."/>
            <person name="Culley D."/>
            <person name="Magnuson J.K."/>
            <person name="James T.Y."/>
            <person name="O'Malley M.A."/>
            <person name="Stajich J.E."/>
            <person name="Spatafora J.W."/>
            <person name="Visel A."/>
            <person name="Grigoriev I.V."/>
        </authorList>
    </citation>
    <scope>NUCLEOTIDE SEQUENCE [LARGE SCALE GENOMIC DNA]</scope>
    <source>
        <strain evidence="4 5">NRRL 2496</strain>
    </source>
</reference>
<dbReference type="Pfam" id="PF03097">
    <property type="entry name" value="BRO1"/>
    <property type="match status" value="1"/>
</dbReference>
<feature type="region of interest" description="Disordered" evidence="2">
    <location>
        <begin position="1"/>
        <end position="30"/>
    </location>
</feature>
<dbReference type="PANTHER" id="PTHR23030:SF39">
    <property type="entry name" value="PROGRAMMED CELL DEATH 6-INTERACTING PROTEIN"/>
    <property type="match status" value="1"/>
</dbReference>
<dbReference type="PROSITE" id="PS51180">
    <property type="entry name" value="BRO1"/>
    <property type="match status" value="1"/>
</dbReference>
<dbReference type="InterPro" id="IPR025304">
    <property type="entry name" value="ALIX_V_dom"/>
</dbReference>
<dbReference type="Gene3D" id="1.20.120.560">
    <property type="entry name" value="alix/aip1 in complex with the ypdl late domain"/>
    <property type="match status" value="1"/>
</dbReference>
<dbReference type="STRING" id="13706.A0A1X2HFM7"/>
<evidence type="ECO:0000256" key="2">
    <source>
        <dbReference type="SAM" id="MobiDB-lite"/>
    </source>
</evidence>
<evidence type="ECO:0000313" key="5">
    <source>
        <dbReference type="Proteomes" id="UP000242180"/>
    </source>
</evidence>
<evidence type="ECO:0000259" key="3">
    <source>
        <dbReference type="PROSITE" id="PS51180"/>
    </source>
</evidence>
<feature type="domain" description="BRO1" evidence="3">
    <location>
        <begin position="30"/>
        <end position="416"/>
    </location>
</feature>
<dbReference type="InterPro" id="IPR038499">
    <property type="entry name" value="BRO1_sf"/>
</dbReference>
<dbReference type="Pfam" id="PF13949">
    <property type="entry name" value="ALIX_LYPXL_bnd"/>
    <property type="match status" value="1"/>
</dbReference>
<gene>
    <name evidence="4" type="ORF">BCR43DRAFT_456859</name>
</gene>
<evidence type="ECO:0000256" key="1">
    <source>
        <dbReference type="ARBA" id="ARBA00038154"/>
    </source>
</evidence>
<sequence>MLRGAPSSGNEPDSGSTTPTGTGPTEDLPSLLHVPWKQTESMTWRHALLQYITDAYAEDPVAYEVDADALDRLREDSLLSNPSPSLTTLERLFTYYSQVSFICSRFPLNINLGFPWRPAFKPSSKAGESLSNLNYEKSCVLFCIGSVYSQLGCNESRISTDGIRKSCNYFQHAAGCFQLIETECAADLRVAVQPTDLDTATLRSIVNLMLAQAQECVWQKAVMEHMKHGTIARLAIKVADFYEAALPGAPSDWRTYMEVKAAYLTAVAQYHKANECISNGRYGEEISRLRAAETYNRKALDAIAASYGGIFLTRKNNRIQESFANDVRLLEESIERDLMRAEKDNDLVYLEPVPDASQLAPILRSEMVRPIAPLDVTEPTHWLKEVDESWNHPLFEKLVPFAVHQAASVYRDKKDYIVQTDIVARCTELHDNYKRTCDELQLPHAVDMVDPHTIPATLVACAEEVQDEGGAQAIRDMLNNVQHMANKVGELIDEGFNALEEENEEDELMRRRHGSLWSRPPSQHLTSALLTQGSKYHDTLQAAQKADRIVRAKVNNWSKAIEALSKPIPDLIRSLPCVTDDENSQFPTDLLERIRMLLQECEDAQARRQYTMDEARSLAAADDISEALLAKAAALTNGSPIVKLEPEQFNDVFTRELKKYEGLQAQVEQFTQKHSHLLLRLREAHEQFSLVVQGNATVARREKAIRNLEQAFVKLKEIRINLVEGIKFYSEYTDTLTQFRDACRDFALARRMEASELGR</sequence>
<accession>A0A1X2HFM7</accession>
<dbReference type="Gene3D" id="1.25.40.280">
    <property type="entry name" value="alix/aip1 like domains"/>
    <property type="match status" value="1"/>
</dbReference>
<dbReference type="InParanoid" id="A0A1X2HFM7"/>
<dbReference type="EMBL" id="MCGN01000004">
    <property type="protein sequence ID" value="ORY97702.1"/>
    <property type="molecule type" value="Genomic_DNA"/>
</dbReference>
<dbReference type="PANTHER" id="PTHR23030">
    <property type="entry name" value="PCD6 INTERACTING PROTEIN-RELATED"/>
    <property type="match status" value="1"/>
</dbReference>
<comment type="caution">
    <text evidence="4">The sequence shown here is derived from an EMBL/GenBank/DDBJ whole genome shotgun (WGS) entry which is preliminary data.</text>
</comment>
<comment type="similarity">
    <text evidence="1">Belongs to the palA/RIM20 family.</text>
</comment>
<proteinExistence type="inferred from homology"/>